<feature type="transmembrane region" description="Helical" evidence="1">
    <location>
        <begin position="21"/>
        <end position="43"/>
    </location>
</feature>
<organism evidence="2 3">
    <name type="scientific">Eiseniibacteriota bacterium</name>
    <dbReference type="NCBI Taxonomy" id="2212470"/>
    <lineage>
        <taxon>Bacteria</taxon>
        <taxon>Candidatus Eiseniibacteriota</taxon>
    </lineage>
</organism>
<reference evidence="2" key="1">
    <citation type="submission" date="2021-05" db="EMBL/GenBank/DDBJ databases">
        <title>Energy efficiency and biological interactions define the core microbiome of deep oligotrophic groundwater.</title>
        <authorList>
            <person name="Mehrshad M."/>
            <person name="Lopez-Fernandez M."/>
            <person name="Bell E."/>
            <person name="Bernier-Latmani R."/>
            <person name="Bertilsson S."/>
            <person name="Dopson M."/>
        </authorList>
    </citation>
    <scope>NUCLEOTIDE SEQUENCE</scope>
    <source>
        <strain evidence="2">Modern_marine.mb.64</strain>
    </source>
</reference>
<dbReference type="EMBL" id="JAHJDP010000109">
    <property type="protein sequence ID" value="MBU2693060.1"/>
    <property type="molecule type" value="Genomic_DNA"/>
</dbReference>
<keyword evidence="1" id="KW-0812">Transmembrane</keyword>
<evidence type="ECO:0000313" key="3">
    <source>
        <dbReference type="Proteomes" id="UP000777784"/>
    </source>
</evidence>
<dbReference type="AlphaFoldDB" id="A0A948RY96"/>
<gene>
    <name evidence="2" type="ORF">KJ970_19260</name>
</gene>
<comment type="caution">
    <text evidence="2">The sequence shown here is derived from an EMBL/GenBank/DDBJ whole genome shotgun (WGS) entry which is preliminary data.</text>
</comment>
<proteinExistence type="predicted"/>
<protein>
    <submittedName>
        <fullName evidence="2">Uncharacterized protein</fullName>
    </submittedName>
</protein>
<dbReference type="Proteomes" id="UP000777784">
    <property type="component" value="Unassembled WGS sequence"/>
</dbReference>
<keyword evidence="1" id="KW-0472">Membrane</keyword>
<accession>A0A948RY96</accession>
<evidence type="ECO:0000256" key="1">
    <source>
        <dbReference type="SAM" id="Phobius"/>
    </source>
</evidence>
<sequence>MKRSRTNLGTYRRARACACRAAVLGATAIVILALGCLSIPALGNEARVEVQFFVPPLQKMEMDQVVWTLPAPTAADYVAGYLNVPTPFKLTLSSNTPWELSVKTDRDDISVLQDGPIPLQWSLDKRKYNFISNDWTTMTSGDRAVNGQRVELSYRMLLDWQNCTAGIYKPRLQFKLK</sequence>
<evidence type="ECO:0000313" key="2">
    <source>
        <dbReference type="EMBL" id="MBU2693060.1"/>
    </source>
</evidence>
<keyword evidence="1" id="KW-1133">Transmembrane helix</keyword>
<name>A0A948RY96_UNCEI</name>